<dbReference type="EMBL" id="JACXVP010000010">
    <property type="protein sequence ID" value="KAG5578679.1"/>
    <property type="molecule type" value="Genomic_DNA"/>
</dbReference>
<dbReference type="AlphaFoldDB" id="A0A9J5WTR2"/>
<evidence type="ECO:0000313" key="2">
    <source>
        <dbReference type="EMBL" id="KAG5578679.1"/>
    </source>
</evidence>
<protein>
    <submittedName>
        <fullName evidence="2">Uncharacterized protein</fullName>
    </submittedName>
</protein>
<evidence type="ECO:0000313" key="3">
    <source>
        <dbReference type="Proteomes" id="UP000824120"/>
    </source>
</evidence>
<proteinExistence type="predicted"/>
<organism evidence="2 3">
    <name type="scientific">Solanum commersonii</name>
    <name type="common">Commerson's wild potato</name>
    <name type="synonym">Commerson's nightshade</name>
    <dbReference type="NCBI Taxonomy" id="4109"/>
    <lineage>
        <taxon>Eukaryota</taxon>
        <taxon>Viridiplantae</taxon>
        <taxon>Streptophyta</taxon>
        <taxon>Embryophyta</taxon>
        <taxon>Tracheophyta</taxon>
        <taxon>Spermatophyta</taxon>
        <taxon>Magnoliopsida</taxon>
        <taxon>eudicotyledons</taxon>
        <taxon>Gunneridae</taxon>
        <taxon>Pentapetalae</taxon>
        <taxon>asterids</taxon>
        <taxon>lamiids</taxon>
        <taxon>Solanales</taxon>
        <taxon>Solanaceae</taxon>
        <taxon>Solanoideae</taxon>
        <taxon>Solaneae</taxon>
        <taxon>Solanum</taxon>
    </lineage>
</organism>
<comment type="caution">
    <text evidence="2">The sequence shown here is derived from an EMBL/GenBank/DDBJ whole genome shotgun (WGS) entry which is preliminary data.</text>
</comment>
<feature type="compositionally biased region" description="Polar residues" evidence="1">
    <location>
        <begin position="7"/>
        <end position="24"/>
    </location>
</feature>
<reference evidence="2 3" key="1">
    <citation type="submission" date="2020-09" db="EMBL/GenBank/DDBJ databases">
        <title>De no assembly of potato wild relative species, Solanum commersonii.</title>
        <authorList>
            <person name="Cho K."/>
        </authorList>
    </citation>
    <scope>NUCLEOTIDE SEQUENCE [LARGE SCALE GENOMIC DNA]</scope>
    <source>
        <strain evidence="2">LZ3.2</strain>
        <tissue evidence="2">Leaf</tissue>
    </source>
</reference>
<keyword evidence="3" id="KW-1185">Reference proteome</keyword>
<sequence>MDLIHLHSQNSPFTRSNEPRSSYGANWLPRPKRPIYNDKTSLRQGKPPIFLIFGGYSPRYFTVTQNTDSFLPKTYKDLC</sequence>
<evidence type="ECO:0000256" key="1">
    <source>
        <dbReference type="SAM" id="MobiDB-lite"/>
    </source>
</evidence>
<accession>A0A9J5WTR2</accession>
<dbReference type="Proteomes" id="UP000824120">
    <property type="component" value="Chromosome 10"/>
</dbReference>
<name>A0A9J5WTR2_SOLCO</name>
<gene>
    <name evidence="2" type="ORF">H5410_049306</name>
</gene>
<feature type="region of interest" description="Disordered" evidence="1">
    <location>
        <begin position="1"/>
        <end position="24"/>
    </location>
</feature>